<feature type="non-terminal residue" evidence="1">
    <location>
        <position position="150"/>
    </location>
</feature>
<comment type="caution">
    <text evidence="1">The sequence shown here is derived from an EMBL/GenBank/DDBJ whole genome shotgun (WGS) entry which is preliminary data.</text>
</comment>
<evidence type="ECO:0000313" key="2">
    <source>
        <dbReference type="Proteomes" id="UP000681722"/>
    </source>
</evidence>
<feature type="non-terminal residue" evidence="1">
    <location>
        <position position="1"/>
    </location>
</feature>
<dbReference type="AlphaFoldDB" id="A0A8S2X8I3"/>
<reference evidence="1" key="1">
    <citation type="submission" date="2021-02" db="EMBL/GenBank/DDBJ databases">
        <authorList>
            <person name="Nowell W R."/>
        </authorList>
    </citation>
    <scope>NUCLEOTIDE SEQUENCE</scope>
</reference>
<sequence>NENKQYLEVDTNNDYWKAYVEYVDEIVTDGFYAIVQCDLDFFKEETNTKNNPDPLFQITLEVQPPDMVFTPSIEPNAPDGFADFVDNLINNSYKQASLITRLAAHLGHTDYQPDIQGMEQLLESRHEIQDRVQHVINKANEYQRSFDRYA</sequence>
<accession>A0A8S2X8I3</accession>
<name>A0A8S2X8I3_9BILA</name>
<organism evidence="1 2">
    <name type="scientific">Didymodactylos carnosus</name>
    <dbReference type="NCBI Taxonomy" id="1234261"/>
    <lineage>
        <taxon>Eukaryota</taxon>
        <taxon>Metazoa</taxon>
        <taxon>Spiralia</taxon>
        <taxon>Gnathifera</taxon>
        <taxon>Rotifera</taxon>
        <taxon>Eurotatoria</taxon>
        <taxon>Bdelloidea</taxon>
        <taxon>Philodinida</taxon>
        <taxon>Philodinidae</taxon>
        <taxon>Didymodactylos</taxon>
    </lineage>
</organism>
<proteinExistence type="predicted"/>
<dbReference type="Proteomes" id="UP000681722">
    <property type="component" value="Unassembled WGS sequence"/>
</dbReference>
<protein>
    <submittedName>
        <fullName evidence="1">Uncharacterized protein</fullName>
    </submittedName>
</protein>
<gene>
    <name evidence="1" type="ORF">SRO942_LOCUS43958</name>
</gene>
<evidence type="ECO:0000313" key="1">
    <source>
        <dbReference type="EMBL" id="CAF4483558.1"/>
    </source>
</evidence>
<dbReference type="EMBL" id="CAJOBC010103066">
    <property type="protein sequence ID" value="CAF4483558.1"/>
    <property type="molecule type" value="Genomic_DNA"/>
</dbReference>